<dbReference type="PANTHER" id="PTHR40980:SF4">
    <property type="entry name" value="TONB-DEPENDENT RECEPTOR-LIKE BETA-BARREL DOMAIN-CONTAINING PROTEIN"/>
    <property type="match status" value="1"/>
</dbReference>
<feature type="chain" id="PRO_5020800427" evidence="4">
    <location>
        <begin position="20"/>
        <end position="794"/>
    </location>
</feature>
<dbReference type="Gene3D" id="2.40.170.20">
    <property type="entry name" value="TonB-dependent receptor, beta-barrel domain"/>
    <property type="match status" value="1"/>
</dbReference>
<dbReference type="Gene3D" id="2.170.130.10">
    <property type="entry name" value="TonB-dependent receptor, plug domain"/>
    <property type="match status" value="1"/>
</dbReference>
<comment type="caution">
    <text evidence="6">The sequence shown here is derived from an EMBL/GenBank/DDBJ whole genome shotgun (WGS) entry which is preliminary data.</text>
</comment>
<dbReference type="Pfam" id="PF13715">
    <property type="entry name" value="CarbopepD_reg_2"/>
    <property type="match status" value="1"/>
</dbReference>
<dbReference type="RefSeq" id="WP_131475339.1">
    <property type="nucleotide sequence ID" value="NZ_SJPE01000003.1"/>
</dbReference>
<comment type="subcellular location">
    <subcellularLocation>
        <location evidence="1">Cell outer membrane</location>
    </subcellularLocation>
</comment>
<keyword evidence="4" id="KW-0732">Signal</keyword>
<dbReference type="PANTHER" id="PTHR40980">
    <property type="entry name" value="PLUG DOMAIN-CONTAINING PROTEIN"/>
    <property type="match status" value="1"/>
</dbReference>
<evidence type="ECO:0000256" key="2">
    <source>
        <dbReference type="ARBA" id="ARBA00023136"/>
    </source>
</evidence>
<keyword evidence="3" id="KW-0998">Cell outer membrane</keyword>
<dbReference type="SUPFAM" id="SSF49464">
    <property type="entry name" value="Carboxypeptidase regulatory domain-like"/>
    <property type="match status" value="1"/>
</dbReference>
<dbReference type="GO" id="GO:0009279">
    <property type="term" value="C:cell outer membrane"/>
    <property type="evidence" value="ECO:0007669"/>
    <property type="project" value="UniProtKB-SubCell"/>
</dbReference>
<keyword evidence="2" id="KW-0472">Membrane</keyword>
<feature type="domain" description="Outer membrane protein beta-barrel" evidence="5">
    <location>
        <begin position="375"/>
        <end position="767"/>
    </location>
</feature>
<reference evidence="6 7" key="1">
    <citation type="submission" date="2019-02" db="EMBL/GenBank/DDBJ databases">
        <title>Flavobacterium sp. RD-2-33 isolated from forest soil.</title>
        <authorList>
            <person name="Chaudhary D.K."/>
        </authorList>
    </citation>
    <scope>NUCLEOTIDE SEQUENCE [LARGE SCALE GENOMIC DNA]</scope>
    <source>
        <strain evidence="6 7">RD-2-33</strain>
    </source>
</reference>
<evidence type="ECO:0000313" key="6">
    <source>
        <dbReference type="EMBL" id="TBX70378.1"/>
    </source>
</evidence>
<feature type="signal peptide" evidence="4">
    <location>
        <begin position="1"/>
        <end position="19"/>
    </location>
</feature>
<evidence type="ECO:0000256" key="1">
    <source>
        <dbReference type="ARBA" id="ARBA00004442"/>
    </source>
</evidence>
<sequence length="794" mass="89965">MRLRALLVVLLSSISFLQAQTSVPATINIGSISGKVIDKNSKQPIPYVNVTLKQAGKFITGGITQDNGNFTIKNLALEKYTVEFQFIGYKKQTVDVTLDVNSKSVSMNTILLEEEAVQLEGVEIVKEKSTYEQKIDRKVINVGKDLISAGATAGEIMNNIPSVSVDAQTNAISLRGNENVRILVDGKPTNIDPSQLLKQIPSASIKQIELITNPSAKYNPEGMSGIINIVLHKNAGQGFNGSINNGVTFAKTPKVNSSFDMNYKVGKFNVYGNYGFNHGKQKNHGFVNSYQPNAEKAVDFNFQNKNTSHLYKIGVDYYIDDRNTFSAYTTQNQFFSSGYSTTEVNYDDPAIYDIIQNNNGRNYNPSGTYNLDYKHKFKKEGENIELEYNFNRNKGTENTIFRTFTNNTSSDDPNDITNINNNTKINLDYTNPLPNDARLEVGLETRIENTNNTFNRNYAYNSDFKYERQIHSAYVTYGRQWTKWGFQIGTRFENYKADAKFNALNSNEEKFNDQINTFYPSGYVSYKLSENNSFNFNYSRRVDRPSIGQVNPIREWSTPTVSSIGNPYLKPQFTNSFELNYTRKTKIGSISTVVFYRVITQEITRLVEIDPNDPNRNILSYDNFKDNKSYGAEISGNLDFTKWWSANIGTDIYFKTIRGTVSSSFIEKDVSIFNARINNTFKASKNLRFQLFGMYRGQEQGLQFLRKSMYKTDLGASYNILKGKGTISARASDIFNTMNFSFDGDLPYKQDGAFYWESQSIYLGFNYRFGGGKNAALQRKQRDKNETQGGGGMM</sequence>
<name>A0A4Q9Z236_9FLAO</name>
<dbReference type="SUPFAM" id="SSF56935">
    <property type="entry name" value="Porins"/>
    <property type="match status" value="1"/>
</dbReference>
<dbReference type="InterPro" id="IPR037066">
    <property type="entry name" value="Plug_dom_sf"/>
</dbReference>
<dbReference type="AlphaFoldDB" id="A0A4Q9Z236"/>
<dbReference type="Pfam" id="PF14905">
    <property type="entry name" value="OMP_b-brl_3"/>
    <property type="match status" value="1"/>
</dbReference>
<dbReference type="InterPro" id="IPR008969">
    <property type="entry name" value="CarboxyPept-like_regulatory"/>
</dbReference>
<evidence type="ECO:0000313" key="7">
    <source>
        <dbReference type="Proteomes" id="UP000293300"/>
    </source>
</evidence>
<organism evidence="6 7">
    <name type="scientific">Flavobacterium silvisoli</name>
    <dbReference type="NCBI Taxonomy" id="2529433"/>
    <lineage>
        <taxon>Bacteria</taxon>
        <taxon>Pseudomonadati</taxon>
        <taxon>Bacteroidota</taxon>
        <taxon>Flavobacteriia</taxon>
        <taxon>Flavobacteriales</taxon>
        <taxon>Flavobacteriaceae</taxon>
        <taxon>Flavobacterium</taxon>
    </lineage>
</organism>
<keyword evidence="7" id="KW-1185">Reference proteome</keyword>
<dbReference type="InterPro" id="IPR036942">
    <property type="entry name" value="Beta-barrel_TonB_sf"/>
</dbReference>
<evidence type="ECO:0000259" key="5">
    <source>
        <dbReference type="Pfam" id="PF14905"/>
    </source>
</evidence>
<dbReference type="Proteomes" id="UP000293300">
    <property type="component" value="Unassembled WGS sequence"/>
</dbReference>
<dbReference type="EMBL" id="SJPE01000003">
    <property type="protein sequence ID" value="TBX70378.1"/>
    <property type="molecule type" value="Genomic_DNA"/>
</dbReference>
<dbReference type="InterPro" id="IPR041700">
    <property type="entry name" value="OMP_b-brl_3"/>
</dbReference>
<evidence type="ECO:0000256" key="3">
    <source>
        <dbReference type="ARBA" id="ARBA00023237"/>
    </source>
</evidence>
<proteinExistence type="predicted"/>
<dbReference type="Gene3D" id="2.60.40.1120">
    <property type="entry name" value="Carboxypeptidase-like, regulatory domain"/>
    <property type="match status" value="1"/>
</dbReference>
<evidence type="ECO:0000256" key="4">
    <source>
        <dbReference type="SAM" id="SignalP"/>
    </source>
</evidence>
<dbReference type="OrthoDB" id="8764943at2"/>
<gene>
    <name evidence="6" type="ORF">EZL74_04170</name>
</gene>
<keyword evidence="6" id="KW-0675">Receptor</keyword>
<accession>A0A4Q9Z236</accession>
<protein>
    <submittedName>
        <fullName evidence="6">TonB-dependent receptor</fullName>
    </submittedName>
</protein>